<dbReference type="AlphaFoldDB" id="A0A0A7EET9"/>
<organism evidence="1 2">
    <name type="scientific">Pseudoalteromonas piratica</name>
    <dbReference type="NCBI Taxonomy" id="1348114"/>
    <lineage>
        <taxon>Bacteria</taxon>
        <taxon>Pseudomonadati</taxon>
        <taxon>Pseudomonadota</taxon>
        <taxon>Gammaproteobacteria</taxon>
        <taxon>Alteromonadales</taxon>
        <taxon>Pseudoalteromonadaceae</taxon>
        <taxon>Pseudoalteromonas</taxon>
    </lineage>
</organism>
<gene>
    <name evidence="1" type="ORF">OM33_08365</name>
</gene>
<dbReference type="OrthoDB" id="8779418at2"/>
<accession>A0A0A7EET9</accession>
<dbReference type="HOGENOM" id="CLU_2809266_0_0_6"/>
<proteinExistence type="predicted"/>
<dbReference type="KEGG" id="pseo:OM33_08365"/>
<dbReference type="Proteomes" id="UP000030341">
    <property type="component" value="Chromosome 1"/>
</dbReference>
<name>A0A0A7EET9_9GAMM</name>
<dbReference type="STRING" id="1348114.OM33_08365"/>
<protein>
    <submittedName>
        <fullName evidence="1">Uncharacterized protein</fullName>
    </submittedName>
</protein>
<evidence type="ECO:0000313" key="1">
    <source>
        <dbReference type="EMBL" id="AIY65170.1"/>
    </source>
</evidence>
<dbReference type="EMBL" id="CP009888">
    <property type="protein sequence ID" value="AIY65170.1"/>
    <property type="molecule type" value="Genomic_DNA"/>
</dbReference>
<evidence type="ECO:0000313" key="2">
    <source>
        <dbReference type="Proteomes" id="UP000030341"/>
    </source>
</evidence>
<keyword evidence="2" id="KW-1185">Reference proteome</keyword>
<dbReference type="RefSeq" id="WP_038640804.1">
    <property type="nucleotide sequence ID" value="NZ_CP009888.1"/>
</dbReference>
<reference evidence="1 2" key="1">
    <citation type="submission" date="2014-11" db="EMBL/GenBank/DDBJ databases">
        <title>Complete Genome Sequence of Pseudoalteromonas sp. Strain OCN003 Isolated from Kaneohe Bay, Oahu, Hawaii.</title>
        <authorList>
            <person name="Beurmann S."/>
            <person name="Videau P."/>
            <person name="Ushijima B."/>
            <person name="Smith A.M."/>
            <person name="Aeby G.S."/>
            <person name="Callahan S.M."/>
            <person name="Belcaid M."/>
        </authorList>
    </citation>
    <scope>NUCLEOTIDE SEQUENCE [LARGE SCALE GENOMIC DNA]</scope>
    <source>
        <strain evidence="1 2">OCN003</strain>
    </source>
</reference>
<sequence length="67" mass="7972">MKAYIQFGWVLPTIFEQYKGITKDALDKKRKTGKLIEGIHFKKADDGRIYYHYENYDEYVEHGLRAA</sequence>